<comment type="caution">
    <text evidence="1">The sequence shown here is derived from an EMBL/GenBank/DDBJ whole genome shotgun (WGS) entry which is preliminary data.</text>
</comment>
<evidence type="ECO:0008006" key="3">
    <source>
        <dbReference type="Google" id="ProtNLM"/>
    </source>
</evidence>
<protein>
    <recommendedName>
        <fullName evidence="3">F-box domain-containing protein</fullName>
    </recommendedName>
</protein>
<evidence type="ECO:0000313" key="1">
    <source>
        <dbReference type="EMBL" id="CAE6458553.1"/>
    </source>
</evidence>
<organism evidence="1 2">
    <name type="scientific">Rhizoctonia solani</name>
    <dbReference type="NCBI Taxonomy" id="456999"/>
    <lineage>
        <taxon>Eukaryota</taxon>
        <taxon>Fungi</taxon>
        <taxon>Dikarya</taxon>
        <taxon>Basidiomycota</taxon>
        <taxon>Agaricomycotina</taxon>
        <taxon>Agaricomycetes</taxon>
        <taxon>Cantharellales</taxon>
        <taxon>Ceratobasidiaceae</taxon>
        <taxon>Rhizoctonia</taxon>
    </lineage>
</organism>
<dbReference type="InterPro" id="IPR032675">
    <property type="entry name" value="LRR_dom_sf"/>
</dbReference>
<accession>A0A8H3BJR3</accession>
<reference evidence="1" key="1">
    <citation type="submission" date="2021-01" db="EMBL/GenBank/DDBJ databases">
        <authorList>
            <person name="Kaushik A."/>
        </authorList>
    </citation>
    <scope>NUCLEOTIDE SEQUENCE</scope>
    <source>
        <strain evidence="1">AG2-2IIIB</strain>
    </source>
</reference>
<proteinExistence type="predicted"/>
<dbReference type="Proteomes" id="UP000663843">
    <property type="component" value="Unassembled WGS sequence"/>
</dbReference>
<sequence length="564" mass="64510">MSAQDFSPIFPLIQEWEQAGLSLWNALNKYIKLGDQLERKAIRGSIHPNHLTARLDVAMHSLHAVLNEQLVSAHATLARTRNRISSVFHYLPHEILTRIFATVLYERFPINQVSSSPISMEKTILTLFRDFYSLQSVCHAWRDVILSQGLFWYFAPIYCSSTPRLLCNLAPELSLERSNGVLYLAAAMQLENRKLVSNLPISSRFHKVNLAAESYSLVRLLVERLLETGPPFTLTELSLYERKGCVEGNRVNNTTVLPSTSFFWGTFCELLESLSVFRVRGAHFDWNHMAFSHRLVHIRLQEVFMGSDTVGFVQFLRKLTLAPNLRKLEIISVSTSLEEHPLATIEPKDILHFPSLDWLLIEDLTYNALLTALGHISPGSHCLILFLSGQAIELEGEPNMSRLMKLTTRLKDHHVDTLILSEEWGRGRLSHFGIHTLWHSLRGLKSLKLSGWTLGESECRTIISPQVKGTQLGDKSFPHFQCLDLSRVQIRDEEQFKQVVTSYPIRRMVLGGSICKSATEPPEFEPLQENHPIINWLRLNVPDFTLRSEYALPSEHFSSVWQLW</sequence>
<dbReference type="Gene3D" id="3.80.10.10">
    <property type="entry name" value="Ribonuclease Inhibitor"/>
    <property type="match status" value="1"/>
</dbReference>
<dbReference type="EMBL" id="CAJMWT010002931">
    <property type="protein sequence ID" value="CAE6458553.1"/>
    <property type="molecule type" value="Genomic_DNA"/>
</dbReference>
<gene>
    <name evidence="1" type="ORF">RDB_LOCUS93738</name>
</gene>
<dbReference type="AlphaFoldDB" id="A0A8H3BJR3"/>
<name>A0A8H3BJR3_9AGAM</name>
<dbReference type="SUPFAM" id="SSF52047">
    <property type="entry name" value="RNI-like"/>
    <property type="match status" value="1"/>
</dbReference>
<evidence type="ECO:0000313" key="2">
    <source>
        <dbReference type="Proteomes" id="UP000663843"/>
    </source>
</evidence>